<organism evidence="1 2">
    <name type="scientific">Gloeocapsopsis dulcis AAB1 = 1H9</name>
    <dbReference type="NCBI Taxonomy" id="1433147"/>
    <lineage>
        <taxon>Bacteria</taxon>
        <taxon>Bacillati</taxon>
        <taxon>Cyanobacteriota</taxon>
        <taxon>Cyanophyceae</taxon>
        <taxon>Oscillatoriophycideae</taxon>
        <taxon>Chroococcales</taxon>
        <taxon>Chroococcaceae</taxon>
        <taxon>Gloeocapsopsis</taxon>
        <taxon>Gloeocapsopsis dulcis</taxon>
    </lineage>
</organism>
<name>A0A6N8G4Z4_9CHRO</name>
<keyword evidence="2" id="KW-1185">Reference proteome</keyword>
<dbReference type="Proteomes" id="UP000441797">
    <property type="component" value="Unassembled WGS sequence"/>
</dbReference>
<dbReference type="EMBL" id="NAPY01000075">
    <property type="protein sequence ID" value="MUL39345.1"/>
    <property type="molecule type" value="Genomic_DNA"/>
</dbReference>
<evidence type="ECO:0000313" key="2">
    <source>
        <dbReference type="Proteomes" id="UP000441797"/>
    </source>
</evidence>
<dbReference type="AlphaFoldDB" id="A0A6N8G4Z4"/>
<dbReference type="OrthoDB" id="582963at2"/>
<gene>
    <name evidence="1" type="ORF">BWI75_24420</name>
</gene>
<dbReference type="RefSeq" id="WP_105219482.1">
    <property type="nucleotide sequence ID" value="NZ_CAWNSU010000038.1"/>
</dbReference>
<sequence>MADEEQIVKLQGTRQELMQLIPQLKMMYQLFEANLDRGLYTIPVTTFQDHYTFAPQIKLAFYQLRNETRDGLPRVHGEICYRVVGETEETFTPTNARVRAERIRNLFTQPDLFVWQKGKDIASYRDRKNGWDFKLYVKNEAEARKIITQVMAIENKVPDWSNLRISVSRASYPEITAQKRIYGEQRRLPRRRPLEDIKFRYAELHLWGIAKPIALVDTLGTREEPLIRVV</sequence>
<comment type="caution">
    <text evidence="1">The sequence shown here is derived from an EMBL/GenBank/DDBJ whole genome shotgun (WGS) entry which is preliminary data.</text>
</comment>
<protein>
    <submittedName>
        <fullName evidence="1">Uncharacterized protein</fullName>
    </submittedName>
</protein>
<accession>A0A6N8G4Z4</accession>
<proteinExistence type="predicted"/>
<evidence type="ECO:0000313" key="1">
    <source>
        <dbReference type="EMBL" id="MUL39345.1"/>
    </source>
</evidence>
<reference evidence="1 2" key="1">
    <citation type="journal article" date="2019" name="Front. Microbiol.">
        <title>Genomic Features for Desiccation Tolerance and Sugar Biosynthesis in the Extremophile Gloeocapsopsis sp. UTEX B3054.</title>
        <authorList>
            <person name="Urrejola C."/>
            <person name="Alcorta J."/>
            <person name="Salas L."/>
            <person name="Vasquez M."/>
            <person name="Polz M.F."/>
            <person name="Vicuna R."/>
            <person name="Diez B."/>
        </authorList>
    </citation>
    <scope>NUCLEOTIDE SEQUENCE [LARGE SCALE GENOMIC DNA]</scope>
    <source>
        <strain evidence="1 2">1H9</strain>
    </source>
</reference>